<evidence type="ECO:0000313" key="1">
    <source>
        <dbReference type="EMBL" id="MPC37187.1"/>
    </source>
</evidence>
<reference evidence="1 2" key="1">
    <citation type="submission" date="2019-05" db="EMBL/GenBank/DDBJ databases">
        <title>Another draft genome of Portunus trituberculatus and its Hox gene families provides insights of decapod evolution.</title>
        <authorList>
            <person name="Jeong J.-H."/>
            <person name="Song I."/>
            <person name="Kim S."/>
            <person name="Choi T."/>
            <person name="Kim D."/>
            <person name="Ryu S."/>
            <person name="Kim W."/>
        </authorList>
    </citation>
    <scope>NUCLEOTIDE SEQUENCE [LARGE SCALE GENOMIC DNA]</scope>
    <source>
        <tissue evidence="1">Muscle</tissue>
    </source>
</reference>
<comment type="caution">
    <text evidence="1">The sequence shown here is derived from an EMBL/GenBank/DDBJ whole genome shotgun (WGS) entry which is preliminary data.</text>
</comment>
<gene>
    <name evidence="1" type="ORF">E2C01_030660</name>
</gene>
<keyword evidence="2" id="KW-1185">Reference proteome</keyword>
<accession>A0A5B7EVF5</accession>
<dbReference type="EMBL" id="VSRR010003710">
    <property type="protein sequence ID" value="MPC37187.1"/>
    <property type="molecule type" value="Genomic_DNA"/>
</dbReference>
<proteinExistence type="predicted"/>
<organism evidence="1 2">
    <name type="scientific">Portunus trituberculatus</name>
    <name type="common">Swimming crab</name>
    <name type="synonym">Neptunus trituberculatus</name>
    <dbReference type="NCBI Taxonomy" id="210409"/>
    <lineage>
        <taxon>Eukaryota</taxon>
        <taxon>Metazoa</taxon>
        <taxon>Ecdysozoa</taxon>
        <taxon>Arthropoda</taxon>
        <taxon>Crustacea</taxon>
        <taxon>Multicrustacea</taxon>
        <taxon>Malacostraca</taxon>
        <taxon>Eumalacostraca</taxon>
        <taxon>Eucarida</taxon>
        <taxon>Decapoda</taxon>
        <taxon>Pleocyemata</taxon>
        <taxon>Brachyura</taxon>
        <taxon>Eubrachyura</taxon>
        <taxon>Portunoidea</taxon>
        <taxon>Portunidae</taxon>
        <taxon>Portuninae</taxon>
        <taxon>Portunus</taxon>
    </lineage>
</organism>
<dbReference type="Proteomes" id="UP000324222">
    <property type="component" value="Unassembled WGS sequence"/>
</dbReference>
<protein>
    <submittedName>
        <fullName evidence="1">Uncharacterized protein</fullName>
    </submittedName>
</protein>
<evidence type="ECO:0000313" key="2">
    <source>
        <dbReference type="Proteomes" id="UP000324222"/>
    </source>
</evidence>
<name>A0A5B7EVF5_PORTR</name>
<sequence>MDILPPHIHLRSSMRSWWSPSLPAPGESMVQGTMREEGVHNTDSQAVVQVTYMRDTSVSSALWATGDTLTNTSVLELPPRLSWSSIVNLLFLKESPRSCLTFPLSTEPVCLEVMVRHTTMMRWERELSTFILVAAVWRLFHHVRRGLDSVPGVAGLYQLEESFEGPWCNTWVVLTANHGLISHEYIYGLTPFPLLPSSSSSSPTLTLVSAKTSSWSWLGWNTLSKRNALWPRWAVTDTVKGSSAATTCSASIPPRRASSELTGRTRQNTLILPFISSTCRQDKGEF</sequence>
<dbReference type="AlphaFoldDB" id="A0A5B7EVF5"/>